<evidence type="ECO:0000259" key="1">
    <source>
        <dbReference type="Pfam" id="PF12937"/>
    </source>
</evidence>
<sequence>MLTQVDNYAGAIKSTLDAVQGRLLDKISALHTEHNRMIPLHKLPVETFVQVITVALESFQTRQWSSPTYLGRLVTLCQVCKRWKDVISRTASLWATIDIRDPAVIISTAISRSANHSLNI</sequence>
<feature type="non-terminal residue" evidence="2">
    <location>
        <position position="120"/>
    </location>
</feature>
<evidence type="ECO:0000313" key="3">
    <source>
        <dbReference type="Proteomes" id="UP000054248"/>
    </source>
</evidence>
<dbReference type="OrthoDB" id="2269034at2759"/>
<organism evidence="2 3">
    <name type="scientific">Tulasnella calospora MUT 4182</name>
    <dbReference type="NCBI Taxonomy" id="1051891"/>
    <lineage>
        <taxon>Eukaryota</taxon>
        <taxon>Fungi</taxon>
        <taxon>Dikarya</taxon>
        <taxon>Basidiomycota</taxon>
        <taxon>Agaricomycotina</taxon>
        <taxon>Agaricomycetes</taxon>
        <taxon>Cantharellales</taxon>
        <taxon>Tulasnellaceae</taxon>
        <taxon>Tulasnella</taxon>
    </lineage>
</organism>
<dbReference type="InterPro" id="IPR036047">
    <property type="entry name" value="F-box-like_dom_sf"/>
</dbReference>
<dbReference type="AlphaFoldDB" id="A0A0C3MKF0"/>
<dbReference type="SUPFAM" id="SSF81383">
    <property type="entry name" value="F-box domain"/>
    <property type="match status" value="1"/>
</dbReference>
<dbReference type="EMBL" id="KN822944">
    <property type="protein sequence ID" value="KIO34202.1"/>
    <property type="molecule type" value="Genomic_DNA"/>
</dbReference>
<keyword evidence="3" id="KW-1185">Reference proteome</keyword>
<reference evidence="3" key="2">
    <citation type="submission" date="2015-01" db="EMBL/GenBank/DDBJ databases">
        <title>Evolutionary Origins and Diversification of the Mycorrhizal Mutualists.</title>
        <authorList>
            <consortium name="DOE Joint Genome Institute"/>
            <consortium name="Mycorrhizal Genomics Consortium"/>
            <person name="Kohler A."/>
            <person name="Kuo A."/>
            <person name="Nagy L.G."/>
            <person name="Floudas D."/>
            <person name="Copeland A."/>
            <person name="Barry K.W."/>
            <person name="Cichocki N."/>
            <person name="Veneault-Fourrey C."/>
            <person name="LaButti K."/>
            <person name="Lindquist E.A."/>
            <person name="Lipzen A."/>
            <person name="Lundell T."/>
            <person name="Morin E."/>
            <person name="Murat C."/>
            <person name="Riley R."/>
            <person name="Ohm R."/>
            <person name="Sun H."/>
            <person name="Tunlid A."/>
            <person name="Henrissat B."/>
            <person name="Grigoriev I.V."/>
            <person name="Hibbett D.S."/>
            <person name="Martin F."/>
        </authorList>
    </citation>
    <scope>NUCLEOTIDE SEQUENCE [LARGE SCALE GENOMIC DNA]</scope>
    <source>
        <strain evidence="3">MUT 4182</strain>
    </source>
</reference>
<gene>
    <name evidence="2" type="ORF">M407DRAFT_64575</name>
</gene>
<dbReference type="HOGENOM" id="CLU_2055406_0_0_1"/>
<accession>A0A0C3MKF0</accession>
<feature type="domain" description="F-box" evidence="1">
    <location>
        <begin position="42"/>
        <end position="100"/>
    </location>
</feature>
<dbReference type="InterPro" id="IPR001810">
    <property type="entry name" value="F-box_dom"/>
</dbReference>
<evidence type="ECO:0000313" key="2">
    <source>
        <dbReference type="EMBL" id="KIO34202.1"/>
    </source>
</evidence>
<proteinExistence type="predicted"/>
<name>A0A0C3MKF0_9AGAM</name>
<reference evidence="2 3" key="1">
    <citation type="submission" date="2014-04" db="EMBL/GenBank/DDBJ databases">
        <authorList>
            <consortium name="DOE Joint Genome Institute"/>
            <person name="Kuo A."/>
            <person name="Girlanda M."/>
            <person name="Perotto S."/>
            <person name="Kohler A."/>
            <person name="Nagy L.G."/>
            <person name="Floudas D."/>
            <person name="Copeland A."/>
            <person name="Barry K.W."/>
            <person name="Cichocki N."/>
            <person name="Veneault-Fourrey C."/>
            <person name="LaButti K."/>
            <person name="Lindquist E.A."/>
            <person name="Lipzen A."/>
            <person name="Lundell T."/>
            <person name="Morin E."/>
            <person name="Murat C."/>
            <person name="Sun H."/>
            <person name="Tunlid A."/>
            <person name="Henrissat B."/>
            <person name="Grigoriev I.V."/>
            <person name="Hibbett D.S."/>
            <person name="Martin F."/>
            <person name="Nordberg H.P."/>
            <person name="Cantor M.N."/>
            <person name="Hua S.X."/>
        </authorList>
    </citation>
    <scope>NUCLEOTIDE SEQUENCE [LARGE SCALE GENOMIC DNA]</scope>
    <source>
        <strain evidence="2 3">MUT 4182</strain>
    </source>
</reference>
<dbReference type="Proteomes" id="UP000054248">
    <property type="component" value="Unassembled WGS sequence"/>
</dbReference>
<dbReference type="Pfam" id="PF12937">
    <property type="entry name" value="F-box-like"/>
    <property type="match status" value="1"/>
</dbReference>
<protein>
    <recommendedName>
        <fullName evidence="1">F-box domain-containing protein</fullName>
    </recommendedName>
</protein>